<accession>A0AAU8JHC7</accession>
<name>A0AAU8JHC7_9CYAN</name>
<proteinExistence type="predicted"/>
<sequence length="58" mass="6683">MDIKVNGEMRKRNPVSQVSSLWPRNRVSLQDIKVNGGIQRRNPVFISGLMVRYGWQLG</sequence>
<protein>
    <submittedName>
        <fullName evidence="1">Uncharacterized protein</fullName>
    </submittedName>
</protein>
<organism evidence="1">
    <name type="scientific">Planktothricoides raciborskii GIHE-MW2</name>
    <dbReference type="NCBI Taxonomy" id="2792601"/>
    <lineage>
        <taxon>Bacteria</taxon>
        <taxon>Bacillati</taxon>
        <taxon>Cyanobacteriota</taxon>
        <taxon>Cyanophyceae</taxon>
        <taxon>Oscillatoriophycideae</taxon>
        <taxon>Oscillatoriales</taxon>
        <taxon>Oscillatoriaceae</taxon>
        <taxon>Planktothricoides</taxon>
    </lineage>
</organism>
<evidence type="ECO:0000313" key="1">
    <source>
        <dbReference type="EMBL" id="XCM38623.1"/>
    </source>
</evidence>
<reference evidence="1" key="1">
    <citation type="submission" date="2024-07" db="EMBL/GenBank/DDBJ databases">
        <authorList>
            <person name="Kim Y.J."/>
            <person name="Jeong J.Y."/>
        </authorList>
    </citation>
    <scope>NUCLEOTIDE SEQUENCE</scope>
    <source>
        <strain evidence="1">GIHE-MW2</strain>
    </source>
</reference>
<dbReference type="EMBL" id="CP159837">
    <property type="protein sequence ID" value="XCM38623.1"/>
    <property type="molecule type" value="Genomic_DNA"/>
</dbReference>
<dbReference type="RefSeq" id="WP_156331683.1">
    <property type="nucleotide sequence ID" value="NZ_CP159837.1"/>
</dbReference>
<gene>
    <name evidence="1" type="ORF">ABWT76_001483</name>
</gene>
<dbReference type="AlphaFoldDB" id="A0AAU8JHC7"/>